<organism evidence="2 3">
    <name type="scientific">Anisodus tanguticus</name>
    <dbReference type="NCBI Taxonomy" id="243964"/>
    <lineage>
        <taxon>Eukaryota</taxon>
        <taxon>Viridiplantae</taxon>
        <taxon>Streptophyta</taxon>
        <taxon>Embryophyta</taxon>
        <taxon>Tracheophyta</taxon>
        <taxon>Spermatophyta</taxon>
        <taxon>Magnoliopsida</taxon>
        <taxon>eudicotyledons</taxon>
        <taxon>Gunneridae</taxon>
        <taxon>Pentapetalae</taxon>
        <taxon>asterids</taxon>
        <taxon>lamiids</taxon>
        <taxon>Solanales</taxon>
        <taxon>Solanaceae</taxon>
        <taxon>Solanoideae</taxon>
        <taxon>Hyoscyameae</taxon>
        <taxon>Anisodus</taxon>
    </lineage>
</organism>
<dbReference type="AlphaFoldDB" id="A0AAE1R542"/>
<dbReference type="Proteomes" id="UP001291623">
    <property type="component" value="Unassembled WGS sequence"/>
</dbReference>
<name>A0AAE1R542_9SOLA</name>
<feature type="region of interest" description="Disordered" evidence="1">
    <location>
        <begin position="1"/>
        <end position="32"/>
    </location>
</feature>
<accession>A0AAE1R542</accession>
<keyword evidence="3" id="KW-1185">Reference proteome</keyword>
<reference evidence="2" key="1">
    <citation type="submission" date="2023-12" db="EMBL/GenBank/DDBJ databases">
        <title>Genome assembly of Anisodus tanguticus.</title>
        <authorList>
            <person name="Wang Y.-J."/>
        </authorList>
    </citation>
    <scope>NUCLEOTIDE SEQUENCE</scope>
    <source>
        <strain evidence="2">KB-2021</strain>
        <tissue evidence="2">Leaf</tissue>
    </source>
</reference>
<dbReference type="EMBL" id="JAVYJV010000020">
    <property type="protein sequence ID" value="KAK4343907.1"/>
    <property type="molecule type" value="Genomic_DNA"/>
</dbReference>
<protein>
    <submittedName>
        <fullName evidence="2">Uncharacterized protein</fullName>
    </submittedName>
</protein>
<comment type="caution">
    <text evidence="2">The sequence shown here is derived from an EMBL/GenBank/DDBJ whole genome shotgun (WGS) entry which is preliminary data.</text>
</comment>
<evidence type="ECO:0000313" key="2">
    <source>
        <dbReference type="EMBL" id="KAK4343907.1"/>
    </source>
</evidence>
<evidence type="ECO:0000313" key="3">
    <source>
        <dbReference type="Proteomes" id="UP001291623"/>
    </source>
</evidence>
<proteinExistence type="predicted"/>
<gene>
    <name evidence="2" type="ORF">RND71_037001</name>
</gene>
<evidence type="ECO:0000256" key="1">
    <source>
        <dbReference type="SAM" id="MobiDB-lite"/>
    </source>
</evidence>
<sequence>MGKKGFTANENSMKDHDKNQELCVSDEQPDGAVPVEDMYKTELHSIAAEPTKLAINSTNKVPQMEDMGKGDEYQEPGECLLVQSQSELPSLAIESEIQSHGPIMISIDDKGVGSFPPKSVVNANYQASKKDVSHLSCHNSSSDCVGAAGFDFSNSEKEAKNHLADLQLSFDFENGPCIPSSGFSSSLDKGTVRFEKRVKPPSDAASRPISPIVILMTTNEISSEGTLLRRRVKMNPAYS</sequence>